<evidence type="ECO:0000256" key="6">
    <source>
        <dbReference type="ARBA" id="ARBA00023242"/>
    </source>
</evidence>
<organism evidence="9 10">
    <name type="scientific">Origma solitaria</name>
    <dbReference type="NCBI Taxonomy" id="720586"/>
    <lineage>
        <taxon>Eukaryota</taxon>
        <taxon>Metazoa</taxon>
        <taxon>Chordata</taxon>
        <taxon>Craniata</taxon>
        <taxon>Vertebrata</taxon>
        <taxon>Euteleostomi</taxon>
        <taxon>Archelosauria</taxon>
        <taxon>Archosauria</taxon>
        <taxon>Dinosauria</taxon>
        <taxon>Saurischia</taxon>
        <taxon>Theropoda</taxon>
        <taxon>Coelurosauria</taxon>
        <taxon>Aves</taxon>
        <taxon>Neognathae</taxon>
        <taxon>Neoaves</taxon>
        <taxon>Telluraves</taxon>
        <taxon>Australaves</taxon>
        <taxon>Passeriformes</taxon>
        <taxon>Meliphagoidea</taxon>
        <taxon>Acanthizidae</taxon>
        <taxon>Origma</taxon>
    </lineage>
</organism>
<dbReference type="Pfam" id="PF00010">
    <property type="entry name" value="HLH"/>
    <property type="match status" value="1"/>
</dbReference>
<feature type="compositionally biased region" description="Basic and acidic residues" evidence="7">
    <location>
        <begin position="64"/>
        <end position="74"/>
    </location>
</feature>
<proteinExistence type="predicted"/>
<dbReference type="CDD" id="cd11459">
    <property type="entry name" value="bHLH-O_HES1_4"/>
    <property type="match status" value="1"/>
</dbReference>
<dbReference type="AlphaFoldDB" id="A0A7K6DRJ3"/>
<sequence>MPADTGMEKPTASPIAGAPASASHTPDKPRSASEHRKVNGGGGGGCRSGRSSGGGGAGWRQARGRAESSKPIMEKRRRARINESLGQLKTLILDALKKDSSRHSKLEKADILEMTVKHLRNLQRAQMTGECLPRGLRSGHRTAGGDRDPDPDRAPDGELGTGDRGSGSGPGAGDRELGTEDERTGAGDRGQGRGCLQETQLRTGDRGWGTGLDTRGWGQITGAGDGGPGSLPPAAAGAVPVPCKLNPAEALSPKVYGGFQLVPATDGQFAFLIPNPAFPPSSGPVIPLYANANVPVSAGGGSGNAAATPSASPVQGLTSFGGSIGPASQAGSPIGERSESVWRPW</sequence>
<reference evidence="9 10" key="1">
    <citation type="submission" date="2019-09" db="EMBL/GenBank/DDBJ databases">
        <title>Bird 10,000 Genomes (B10K) Project - Family phase.</title>
        <authorList>
            <person name="Zhang G."/>
        </authorList>
    </citation>
    <scope>NUCLEOTIDE SEQUENCE [LARGE SCALE GENOMIC DNA]</scope>
    <source>
        <strain evidence="9">B10K-DU-029-52</strain>
    </source>
</reference>
<keyword evidence="10" id="KW-1185">Reference proteome</keyword>
<gene>
    <name evidence="9" type="primary">Hes1</name>
    <name evidence="9" type="ORF">ORISOL_R11731</name>
</gene>
<keyword evidence="2" id="KW-0678">Repressor</keyword>
<protein>
    <submittedName>
        <fullName evidence="9">HES1 factor</fullName>
    </submittedName>
</protein>
<feature type="non-terminal residue" evidence="9">
    <location>
        <position position="1"/>
    </location>
</feature>
<comment type="subcellular location">
    <subcellularLocation>
        <location evidence="1">Nucleus</location>
    </subcellularLocation>
</comment>
<evidence type="ECO:0000256" key="3">
    <source>
        <dbReference type="ARBA" id="ARBA00023015"/>
    </source>
</evidence>
<evidence type="ECO:0000313" key="9">
    <source>
        <dbReference type="EMBL" id="NWV29601.1"/>
    </source>
</evidence>
<name>A0A7K6DRJ3_9PASS</name>
<dbReference type="GO" id="GO:0005634">
    <property type="term" value="C:nucleus"/>
    <property type="evidence" value="ECO:0007669"/>
    <property type="project" value="UniProtKB-SubCell"/>
</dbReference>
<dbReference type="InterPro" id="IPR036638">
    <property type="entry name" value="HLH_DNA-bd_sf"/>
</dbReference>
<feature type="region of interest" description="Disordered" evidence="7">
    <location>
        <begin position="1"/>
        <end position="81"/>
    </location>
</feature>
<evidence type="ECO:0000256" key="4">
    <source>
        <dbReference type="ARBA" id="ARBA00023125"/>
    </source>
</evidence>
<accession>A0A7K6DRJ3</accession>
<feature type="compositionally biased region" description="Gly residues" evidence="7">
    <location>
        <begin position="159"/>
        <end position="172"/>
    </location>
</feature>
<evidence type="ECO:0000256" key="7">
    <source>
        <dbReference type="SAM" id="MobiDB-lite"/>
    </source>
</evidence>
<dbReference type="InterPro" id="IPR050370">
    <property type="entry name" value="HES_HEY"/>
</dbReference>
<feature type="region of interest" description="Disordered" evidence="7">
    <location>
        <begin position="125"/>
        <end position="211"/>
    </location>
</feature>
<feature type="compositionally biased region" description="Basic and acidic residues" evidence="7">
    <location>
        <begin position="173"/>
        <end position="186"/>
    </location>
</feature>
<evidence type="ECO:0000256" key="5">
    <source>
        <dbReference type="ARBA" id="ARBA00023163"/>
    </source>
</evidence>
<feature type="non-terminal residue" evidence="9">
    <location>
        <position position="345"/>
    </location>
</feature>
<dbReference type="OrthoDB" id="6085656at2759"/>
<dbReference type="Proteomes" id="UP000571324">
    <property type="component" value="Unassembled WGS sequence"/>
</dbReference>
<keyword evidence="4" id="KW-0238">DNA-binding</keyword>
<dbReference type="SUPFAM" id="SSF47459">
    <property type="entry name" value="HLH, helix-loop-helix DNA-binding domain"/>
    <property type="match status" value="1"/>
</dbReference>
<dbReference type="GO" id="GO:0046983">
    <property type="term" value="F:protein dimerization activity"/>
    <property type="evidence" value="ECO:0007669"/>
    <property type="project" value="InterPro"/>
</dbReference>
<feature type="compositionally biased region" description="Low complexity" evidence="7">
    <location>
        <begin position="10"/>
        <end position="23"/>
    </location>
</feature>
<dbReference type="GO" id="GO:0003677">
    <property type="term" value="F:DNA binding"/>
    <property type="evidence" value="ECO:0007669"/>
    <property type="project" value="UniProtKB-KW"/>
</dbReference>
<feature type="domain" description="BHLH" evidence="8">
    <location>
        <begin position="65"/>
        <end position="122"/>
    </location>
</feature>
<keyword evidence="5" id="KW-0804">Transcription</keyword>
<feature type="region of interest" description="Disordered" evidence="7">
    <location>
        <begin position="300"/>
        <end position="345"/>
    </location>
</feature>
<dbReference type="SMART" id="SM00353">
    <property type="entry name" value="HLH"/>
    <property type="match status" value="1"/>
</dbReference>
<evidence type="ECO:0000313" key="10">
    <source>
        <dbReference type="Proteomes" id="UP000571324"/>
    </source>
</evidence>
<keyword evidence="3" id="KW-0805">Transcription regulation</keyword>
<feature type="compositionally biased region" description="Gly residues" evidence="7">
    <location>
        <begin position="39"/>
        <end position="58"/>
    </location>
</feature>
<keyword evidence="6" id="KW-0539">Nucleus</keyword>
<dbReference type="PROSITE" id="PS50888">
    <property type="entry name" value="BHLH"/>
    <property type="match status" value="1"/>
</dbReference>
<dbReference type="FunFam" id="4.10.280.10:FF:000009">
    <property type="entry name" value="Transcription factor HES-1"/>
    <property type="match status" value="1"/>
</dbReference>
<dbReference type="EMBL" id="VZRL01006820">
    <property type="protein sequence ID" value="NWV29601.1"/>
    <property type="molecule type" value="Genomic_DNA"/>
</dbReference>
<evidence type="ECO:0000256" key="1">
    <source>
        <dbReference type="ARBA" id="ARBA00004123"/>
    </source>
</evidence>
<feature type="compositionally biased region" description="Basic and acidic residues" evidence="7">
    <location>
        <begin position="336"/>
        <end position="345"/>
    </location>
</feature>
<dbReference type="PANTHER" id="PTHR10985">
    <property type="entry name" value="BASIC HELIX-LOOP-HELIX TRANSCRIPTION FACTOR, HES-RELATED"/>
    <property type="match status" value="1"/>
</dbReference>
<feature type="compositionally biased region" description="Basic and acidic residues" evidence="7">
    <location>
        <begin position="143"/>
        <end position="156"/>
    </location>
</feature>
<evidence type="ECO:0000259" key="8">
    <source>
        <dbReference type="PROSITE" id="PS50888"/>
    </source>
</evidence>
<dbReference type="Gene3D" id="4.10.280.10">
    <property type="entry name" value="Helix-loop-helix DNA-binding domain"/>
    <property type="match status" value="1"/>
</dbReference>
<comment type="caution">
    <text evidence="9">The sequence shown here is derived from an EMBL/GenBank/DDBJ whole genome shotgun (WGS) entry which is preliminary data.</text>
</comment>
<dbReference type="InterPro" id="IPR011598">
    <property type="entry name" value="bHLH_dom"/>
</dbReference>
<feature type="compositionally biased region" description="Basic and acidic residues" evidence="7">
    <location>
        <begin position="25"/>
        <end position="37"/>
    </location>
</feature>
<evidence type="ECO:0000256" key="2">
    <source>
        <dbReference type="ARBA" id="ARBA00022491"/>
    </source>
</evidence>